<proteinExistence type="predicted"/>
<sequence>MRCSIFSALVVAIVLTLTSASPISIDMNEVGAREAEVRYFGSLLIECLANFLLNTQAEPGCTPYSCT</sequence>
<evidence type="ECO:0000313" key="3">
    <source>
        <dbReference type="Proteomes" id="UP000054477"/>
    </source>
</evidence>
<keyword evidence="1" id="KW-0732">Signal</keyword>
<dbReference type="HOGENOM" id="CLU_205462_0_0_1"/>
<evidence type="ECO:0000256" key="1">
    <source>
        <dbReference type="SAM" id="SignalP"/>
    </source>
</evidence>
<feature type="chain" id="PRO_5002205719" evidence="1">
    <location>
        <begin position="21"/>
        <end position="67"/>
    </location>
</feature>
<reference evidence="3" key="2">
    <citation type="submission" date="2015-01" db="EMBL/GenBank/DDBJ databases">
        <title>Evolutionary Origins and Diversification of the Mycorrhizal Mutualists.</title>
        <authorList>
            <consortium name="DOE Joint Genome Institute"/>
            <consortium name="Mycorrhizal Genomics Consortium"/>
            <person name="Kohler A."/>
            <person name="Kuo A."/>
            <person name="Nagy L.G."/>
            <person name="Floudas D."/>
            <person name="Copeland A."/>
            <person name="Barry K.W."/>
            <person name="Cichocki N."/>
            <person name="Veneault-Fourrey C."/>
            <person name="LaButti K."/>
            <person name="Lindquist E.A."/>
            <person name="Lipzen A."/>
            <person name="Lundell T."/>
            <person name="Morin E."/>
            <person name="Murat C."/>
            <person name="Riley R."/>
            <person name="Ohm R."/>
            <person name="Sun H."/>
            <person name="Tunlid A."/>
            <person name="Henrissat B."/>
            <person name="Grigoriev I.V."/>
            <person name="Hibbett D.S."/>
            <person name="Martin F."/>
        </authorList>
    </citation>
    <scope>NUCLEOTIDE SEQUENCE [LARGE SCALE GENOMIC DNA]</scope>
    <source>
        <strain evidence="3">LaAM-08-1</strain>
    </source>
</reference>
<organism evidence="2 3">
    <name type="scientific">Laccaria amethystina LaAM-08-1</name>
    <dbReference type="NCBI Taxonomy" id="1095629"/>
    <lineage>
        <taxon>Eukaryota</taxon>
        <taxon>Fungi</taxon>
        <taxon>Dikarya</taxon>
        <taxon>Basidiomycota</taxon>
        <taxon>Agaricomycotina</taxon>
        <taxon>Agaricomycetes</taxon>
        <taxon>Agaricomycetidae</taxon>
        <taxon>Agaricales</taxon>
        <taxon>Agaricineae</taxon>
        <taxon>Hydnangiaceae</taxon>
        <taxon>Laccaria</taxon>
    </lineage>
</organism>
<feature type="signal peptide" evidence="1">
    <location>
        <begin position="1"/>
        <end position="20"/>
    </location>
</feature>
<protein>
    <submittedName>
        <fullName evidence="2">Uncharacterized protein</fullName>
    </submittedName>
</protein>
<dbReference type="Proteomes" id="UP000054477">
    <property type="component" value="Unassembled WGS sequence"/>
</dbReference>
<keyword evidence="3" id="KW-1185">Reference proteome</keyword>
<evidence type="ECO:0000313" key="2">
    <source>
        <dbReference type="EMBL" id="KIK02176.1"/>
    </source>
</evidence>
<accession>A0A0C9XB76</accession>
<reference evidence="2 3" key="1">
    <citation type="submission" date="2014-04" db="EMBL/GenBank/DDBJ databases">
        <authorList>
            <consortium name="DOE Joint Genome Institute"/>
            <person name="Kuo A."/>
            <person name="Kohler A."/>
            <person name="Nagy L.G."/>
            <person name="Floudas D."/>
            <person name="Copeland A."/>
            <person name="Barry K.W."/>
            <person name="Cichocki N."/>
            <person name="Veneault-Fourrey C."/>
            <person name="LaButti K."/>
            <person name="Lindquist E.A."/>
            <person name="Lipzen A."/>
            <person name="Lundell T."/>
            <person name="Morin E."/>
            <person name="Murat C."/>
            <person name="Sun H."/>
            <person name="Tunlid A."/>
            <person name="Henrissat B."/>
            <person name="Grigoriev I.V."/>
            <person name="Hibbett D.S."/>
            <person name="Martin F."/>
            <person name="Nordberg H.P."/>
            <person name="Cantor M.N."/>
            <person name="Hua S.X."/>
        </authorList>
    </citation>
    <scope>NUCLEOTIDE SEQUENCE [LARGE SCALE GENOMIC DNA]</scope>
    <source>
        <strain evidence="2 3">LaAM-08-1</strain>
    </source>
</reference>
<dbReference type="EMBL" id="KN838596">
    <property type="protein sequence ID" value="KIK02176.1"/>
    <property type="molecule type" value="Genomic_DNA"/>
</dbReference>
<gene>
    <name evidence="2" type="ORF">K443DRAFT_97370</name>
</gene>
<name>A0A0C9XB76_9AGAR</name>
<dbReference type="AlphaFoldDB" id="A0A0C9XB76"/>